<dbReference type="InterPro" id="IPR032282">
    <property type="entry name" value="HAGH_C"/>
</dbReference>
<dbReference type="InterPro" id="IPR050110">
    <property type="entry name" value="Glyoxalase_II_hydrolase"/>
</dbReference>
<evidence type="ECO:0000256" key="3">
    <source>
        <dbReference type="ARBA" id="ARBA00006759"/>
    </source>
</evidence>
<comment type="catalytic activity">
    <reaction evidence="1 7">
        <text>an S-(2-hydroxyacyl)glutathione + H2O = a 2-hydroxy carboxylate + glutathione + H(+)</text>
        <dbReference type="Rhea" id="RHEA:21864"/>
        <dbReference type="ChEBI" id="CHEBI:15377"/>
        <dbReference type="ChEBI" id="CHEBI:15378"/>
        <dbReference type="ChEBI" id="CHEBI:57925"/>
        <dbReference type="ChEBI" id="CHEBI:58896"/>
        <dbReference type="ChEBI" id="CHEBI:71261"/>
        <dbReference type="EC" id="3.1.2.6"/>
    </reaction>
</comment>
<keyword evidence="4 7" id="KW-0479">Metal-binding</keyword>
<comment type="similarity">
    <text evidence="3 7">Belongs to the metallo-beta-lactamase superfamily. Glyoxalase II family.</text>
</comment>
<feature type="binding site" evidence="7">
    <location>
        <position position="65"/>
    </location>
    <ligand>
        <name>Zn(2+)</name>
        <dbReference type="ChEBI" id="CHEBI:29105"/>
        <label>1</label>
    </ligand>
</feature>
<dbReference type="EMBL" id="JACICC010000002">
    <property type="protein sequence ID" value="MBB3809072.1"/>
    <property type="molecule type" value="Genomic_DNA"/>
</dbReference>
<evidence type="ECO:0000256" key="2">
    <source>
        <dbReference type="ARBA" id="ARBA00004963"/>
    </source>
</evidence>
<feature type="binding site" evidence="7">
    <location>
        <position position="69"/>
    </location>
    <ligand>
        <name>Zn(2+)</name>
        <dbReference type="ChEBI" id="CHEBI:29105"/>
        <label>2</label>
    </ligand>
</feature>
<comment type="caution">
    <text evidence="9">The sequence shown here is derived from an EMBL/GenBank/DDBJ whole genome shotgun (WGS) entry which is preliminary data.</text>
</comment>
<dbReference type="EC" id="3.1.2.6" evidence="7"/>
<reference evidence="9 10" key="1">
    <citation type="submission" date="2020-08" db="EMBL/GenBank/DDBJ databases">
        <title>Genomic Encyclopedia of Type Strains, Phase IV (KMG-IV): sequencing the most valuable type-strain genomes for metagenomic binning, comparative biology and taxonomic classification.</title>
        <authorList>
            <person name="Goeker M."/>
        </authorList>
    </citation>
    <scope>NUCLEOTIDE SEQUENCE [LARGE SCALE GENOMIC DNA]</scope>
    <source>
        <strain evidence="9 10">DSM 28760</strain>
    </source>
</reference>
<dbReference type="Pfam" id="PF00753">
    <property type="entry name" value="Lactamase_B"/>
    <property type="match status" value="1"/>
</dbReference>
<dbReference type="PANTHER" id="PTHR43705:SF1">
    <property type="entry name" value="HYDROXYACYLGLUTATHIONE HYDROLASE GLOB"/>
    <property type="match status" value="1"/>
</dbReference>
<feature type="binding site" evidence="7">
    <location>
        <position position="67"/>
    </location>
    <ligand>
        <name>Zn(2+)</name>
        <dbReference type="ChEBI" id="CHEBI:29105"/>
        <label>1</label>
    </ligand>
</feature>
<gene>
    <name evidence="7" type="primary">gloB</name>
    <name evidence="9" type="ORF">FHS81_001142</name>
</gene>
<organism evidence="9 10">
    <name type="scientific">Pseudochelatococcus contaminans</name>
    <dbReference type="NCBI Taxonomy" id="1538103"/>
    <lineage>
        <taxon>Bacteria</taxon>
        <taxon>Pseudomonadati</taxon>
        <taxon>Pseudomonadota</taxon>
        <taxon>Alphaproteobacteria</taxon>
        <taxon>Hyphomicrobiales</taxon>
        <taxon>Chelatococcaceae</taxon>
        <taxon>Pseudochelatococcus</taxon>
    </lineage>
</organism>
<dbReference type="UniPathway" id="UPA00619">
    <property type="reaction ID" value="UER00676"/>
</dbReference>
<dbReference type="InterPro" id="IPR036866">
    <property type="entry name" value="RibonucZ/Hydroxyglut_hydro"/>
</dbReference>
<dbReference type="HAMAP" id="MF_01374">
    <property type="entry name" value="Glyoxalase_2"/>
    <property type="match status" value="1"/>
</dbReference>
<dbReference type="PIRSF" id="PIRSF005457">
    <property type="entry name" value="Glx"/>
    <property type="match status" value="1"/>
</dbReference>
<feature type="binding site" evidence="7">
    <location>
        <position position="181"/>
    </location>
    <ligand>
        <name>Zn(2+)</name>
        <dbReference type="ChEBI" id="CHEBI:29105"/>
        <label>2</label>
    </ligand>
</feature>
<comment type="subunit">
    <text evidence="7">Monomer.</text>
</comment>
<dbReference type="GO" id="GO:0004416">
    <property type="term" value="F:hydroxyacylglutathione hydrolase activity"/>
    <property type="evidence" value="ECO:0007669"/>
    <property type="project" value="UniProtKB-UniRule"/>
</dbReference>
<evidence type="ECO:0000259" key="8">
    <source>
        <dbReference type="SMART" id="SM00849"/>
    </source>
</evidence>
<evidence type="ECO:0000313" key="10">
    <source>
        <dbReference type="Proteomes" id="UP000537592"/>
    </source>
</evidence>
<comment type="cofactor">
    <cofactor evidence="7">
        <name>Zn(2+)</name>
        <dbReference type="ChEBI" id="CHEBI:29105"/>
    </cofactor>
    <text evidence="7">Binds 2 Zn(2+) ions per subunit.</text>
</comment>
<dbReference type="Pfam" id="PF16123">
    <property type="entry name" value="HAGH_C"/>
    <property type="match status" value="1"/>
</dbReference>
<feature type="binding site" evidence="7">
    <location>
        <position position="70"/>
    </location>
    <ligand>
        <name>Zn(2+)</name>
        <dbReference type="ChEBI" id="CHEBI:29105"/>
        <label>2</label>
    </ligand>
</feature>
<evidence type="ECO:0000256" key="6">
    <source>
        <dbReference type="ARBA" id="ARBA00022833"/>
    </source>
</evidence>
<dbReference type="GO" id="GO:0046872">
    <property type="term" value="F:metal ion binding"/>
    <property type="evidence" value="ECO:0007669"/>
    <property type="project" value="UniProtKB-KW"/>
</dbReference>
<dbReference type="GO" id="GO:0019243">
    <property type="term" value="P:methylglyoxal catabolic process to D-lactate via S-lactoyl-glutathione"/>
    <property type="evidence" value="ECO:0007669"/>
    <property type="project" value="UniProtKB-UniRule"/>
</dbReference>
<evidence type="ECO:0000256" key="4">
    <source>
        <dbReference type="ARBA" id="ARBA00022723"/>
    </source>
</evidence>
<dbReference type="PANTHER" id="PTHR43705">
    <property type="entry name" value="HYDROXYACYLGLUTATHIONE HYDROLASE"/>
    <property type="match status" value="1"/>
</dbReference>
<sequence>MADDRQAAQQPAQIEVFPARTDNIGVLIHDPATGATAAVDAPEAGAVLAALTHTGWTLTDILVTHKHADHIDGIPELKQRFPGVRVVAPLAEKDDIPLVDVTVSDGDTVKVGELEARVIATPGHTAGHVAYWFARDEALFAGDTLFSLGCGRLFEGSPGDMWGALQVLRNLPDEARLYCGHDYTLSNARFALSLDGDNAALRAYAASAEQTRAEGRLTIPARLGDEKALNPFLRADDPAIARAVGLDGADAVSVFAELRERKNRS</sequence>
<dbReference type="AlphaFoldDB" id="A0A7W5Z3H8"/>
<feature type="binding site" evidence="7">
    <location>
        <position position="124"/>
    </location>
    <ligand>
        <name>Zn(2+)</name>
        <dbReference type="ChEBI" id="CHEBI:29105"/>
        <label>1</label>
    </ligand>
</feature>
<evidence type="ECO:0000256" key="5">
    <source>
        <dbReference type="ARBA" id="ARBA00022801"/>
    </source>
</evidence>
<dbReference type="RefSeq" id="WP_183751064.1">
    <property type="nucleotide sequence ID" value="NZ_JACICC010000002.1"/>
</dbReference>
<dbReference type="InterPro" id="IPR001279">
    <property type="entry name" value="Metallo-B-lactamas"/>
</dbReference>
<feature type="binding site" evidence="7">
    <location>
        <position position="143"/>
    </location>
    <ligand>
        <name>Zn(2+)</name>
        <dbReference type="ChEBI" id="CHEBI:29105"/>
        <label>2</label>
    </ligand>
</feature>
<dbReference type="SUPFAM" id="SSF56281">
    <property type="entry name" value="Metallo-hydrolase/oxidoreductase"/>
    <property type="match status" value="1"/>
</dbReference>
<proteinExistence type="inferred from homology"/>
<evidence type="ECO:0000256" key="1">
    <source>
        <dbReference type="ARBA" id="ARBA00001623"/>
    </source>
</evidence>
<feature type="binding site" evidence="7">
    <location>
        <position position="143"/>
    </location>
    <ligand>
        <name>Zn(2+)</name>
        <dbReference type="ChEBI" id="CHEBI:29105"/>
        <label>1</label>
    </ligand>
</feature>
<feature type="domain" description="Metallo-beta-lactamase" evidence="8">
    <location>
        <begin position="22"/>
        <end position="181"/>
    </location>
</feature>
<name>A0A7W5Z3H8_9HYPH</name>
<keyword evidence="5 7" id="KW-0378">Hydrolase</keyword>
<comment type="function">
    <text evidence="7">Thiolesterase that catalyzes the hydrolysis of S-D-lactoyl-glutathione to form glutathione and D-lactic acid.</text>
</comment>
<dbReference type="Proteomes" id="UP000537592">
    <property type="component" value="Unassembled WGS sequence"/>
</dbReference>
<keyword evidence="6 7" id="KW-0862">Zinc</keyword>
<evidence type="ECO:0000256" key="7">
    <source>
        <dbReference type="HAMAP-Rule" id="MF_01374"/>
    </source>
</evidence>
<keyword evidence="10" id="KW-1185">Reference proteome</keyword>
<evidence type="ECO:0000313" key="9">
    <source>
        <dbReference type="EMBL" id="MBB3809072.1"/>
    </source>
</evidence>
<dbReference type="Gene3D" id="3.60.15.10">
    <property type="entry name" value="Ribonuclease Z/Hydroxyacylglutathione hydrolase-like"/>
    <property type="match status" value="1"/>
</dbReference>
<dbReference type="InterPro" id="IPR035680">
    <property type="entry name" value="Clx_II_MBL"/>
</dbReference>
<comment type="pathway">
    <text evidence="2 7">Secondary metabolite metabolism; methylglyoxal degradation; (R)-lactate from methylglyoxal: step 2/2.</text>
</comment>
<dbReference type="InterPro" id="IPR017782">
    <property type="entry name" value="Hydroxyacylglutathione_Hdrlase"/>
</dbReference>
<accession>A0A7W5Z3H8</accession>
<protein>
    <recommendedName>
        <fullName evidence="7">Hydroxyacylglutathione hydrolase</fullName>
        <ecNumber evidence="7">3.1.2.6</ecNumber>
    </recommendedName>
    <alternativeName>
        <fullName evidence="7">Glyoxalase II</fullName>
        <shortName evidence="7">Glx II</shortName>
    </alternativeName>
</protein>
<dbReference type="SMART" id="SM00849">
    <property type="entry name" value="Lactamase_B"/>
    <property type="match status" value="1"/>
</dbReference>
<dbReference type="NCBIfam" id="TIGR03413">
    <property type="entry name" value="GSH_gloB"/>
    <property type="match status" value="1"/>
</dbReference>
<dbReference type="CDD" id="cd07723">
    <property type="entry name" value="hydroxyacylglutathione_hydrolase_MBL-fold"/>
    <property type="match status" value="1"/>
</dbReference>